<evidence type="ECO:0000313" key="2">
    <source>
        <dbReference type="Proteomes" id="UP000034539"/>
    </source>
</evidence>
<evidence type="ECO:0008006" key="3">
    <source>
        <dbReference type="Google" id="ProtNLM"/>
    </source>
</evidence>
<dbReference type="Proteomes" id="UP000034539">
    <property type="component" value="Unassembled WGS sequence"/>
</dbReference>
<dbReference type="SUPFAM" id="SSF47598">
    <property type="entry name" value="Ribbon-helix-helix"/>
    <property type="match status" value="1"/>
</dbReference>
<dbReference type="EMBL" id="LBXN01000016">
    <property type="protein sequence ID" value="KKR33471.1"/>
    <property type="molecule type" value="Genomic_DNA"/>
</dbReference>
<protein>
    <recommendedName>
        <fullName evidence="3">Ribbon-helix-helix protein CopG domain-containing protein</fullName>
    </recommendedName>
</protein>
<dbReference type="AlphaFoldDB" id="A0A0G0Q812"/>
<sequence length="83" mass="9888">MNWITTNIRFPEDLYMELKMEAARERKSVAELVRERVSHGRKKKKKKSVDEMMKEMDKIAKDMKGQNPGLNLSKALIEMRYEQ</sequence>
<reference evidence="1 2" key="1">
    <citation type="journal article" date="2015" name="Nature">
        <title>rRNA introns, odd ribosomes, and small enigmatic genomes across a large radiation of phyla.</title>
        <authorList>
            <person name="Brown C.T."/>
            <person name="Hug L.A."/>
            <person name="Thomas B.C."/>
            <person name="Sharon I."/>
            <person name="Castelle C.J."/>
            <person name="Singh A."/>
            <person name="Wilkins M.J."/>
            <person name="Williams K.H."/>
            <person name="Banfield J.F."/>
        </authorList>
    </citation>
    <scope>NUCLEOTIDE SEQUENCE [LARGE SCALE GENOMIC DNA]</scope>
</reference>
<name>A0A0G0Q812_9BACT</name>
<gene>
    <name evidence="1" type="ORF">UT63_C0016G0010</name>
</gene>
<proteinExistence type="predicted"/>
<dbReference type="GO" id="GO:0006355">
    <property type="term" value="P:regulation of DNA-templated transcription"/>
    <property type="evidence" value="ECO:0007669"/>
    <property type="project" value="InterPro"/>
</dbReference>
<accession>A0A0G0Q812</accession>
<comment type="caution">
    <text evidence="1">The sequence shown here is derived from an EMBL/GenBank/DDBJ whole genome shotgun (WGS) entry which is preliminary data.</text>
</comment>
<evidence type="ECO:0000313" key="1">
    <source>
        <dbReference type="EMBL" id="KKR33471.1"/>
    </source>
</evidence>
<dbReference type="InterPro" id="IPR010985">
    <property type="entry name" value="Ribbon_hlx_hlx"/>
</dbReference>
<organism evidence="1 2">
    <name type="scientific">Candidatus Gottesmanbacteria bacterium GW2011_GWC2_39_8</name>
    <dbReference type="NCBI Taxonomy" id="1618450"/>
    <lineage>
        <taxon>Bacteria</taxon>
        <taxon>Candidatus Gottesmaniibacteriota</taxon>
    </lineage>
</organism>